<dbReference type="EMBL" id="AACCWZ010000017">
    <property type="protein sequence ID" value="EAK0451850.1"/>
    <property type="molecule type" value="Genomic_DNA"/>
</dbReference>
<feature type="repeat" description="ANK" evidence="3">
    <location>
        <begin position="186"/>
        <end position="221"/>
    </location>
</feature>
<dbReference type="SUPFAM" id="SSF48403">
    <property type="entry name" value="Ankyrin repeat"/>
    <property type="match status" value="1"/>
</dbReference>
<dbReference type="InterPro" id="IPR002110">
    <property type="entry name" value="Ankyrin_rpt"/>
</dbReference>
<organism evidence="4 5">
    <name type="scientific">Campylobacter lari</name>
    <dbReference type="NCBI Taxonomy" id="201"/>
    <lineage>
        <taxon>Bacteria</taxon>
        <taxon>Pseudomonadati</taxon>
        <taxon>Campylobacterota</taxon>
        <taxon>Epsilonproteobacteria</taxon>
        <taxon>Campylobacterales</taxon>
        <taxon>Campylobacteraceae</taxon>
        <taxon>Campylobacter</taxon>
    </lineage>
</organism>
<name>A0A825SIF9_CAMLA</name>
<keyword evidence="1" id="KW-0677">Repeat</keyword>
<dbReference type="PANTHER" id="PTHR24189:SF50">
    <property type="entry name" value="ANKYRIN REPEAT AND SOCS BOX PROTEIN 2"/>
    <property type="match status" value="1"/>
</dbReference>
<reference evidence="4 5" key="1">
    <citation type="submission" date="2018-05" db="EMBL/GenBank/DDBJ databases">
        <authorList>
            <consortium name="PulseNet: The National Subtyping Network for Foodborne Disease Surveillance"/>
            <person name="Tarr C.L."/>
            <person name="Trees E."/>
            <person name="Katz L.S."/>
            <person name="Carleton-Romer H.A."/>
            <person name="Stroika S."/>
            <person name="Kucerova Z."/>
            <person name="Roache K.F."/>
            <person name="Sabol A.L."/>
            <person name="Besser J."/>
            <person name="Gerner-Smidt P."/>
        </authorList>
    </citation>
    <scope>NUCLEOTIDE SEQUENCE [LARGE SCALE GENOMIC DNA]</scope>
    <source>
        <strain evidence="4 5">20110455</strain>
    </source>
</reference>
<evidence type="ECO:0000313" key="5">
    <source>
        <dbReference type="Proteomes" id="UP000405656"/>
    </source>
</evidence>
<keyword evidence="2 3" id="KW-0040">ANK repeat</keyword>
<dbReference type="PANTHER" id="PTHR24189">
    <property type="entry name" value="MYOTROPHIN"/>
    <property type="match status" value="1"/>
</dbReference>
<sequence length="294" mass="34083">MKTLEELINFEENSSEEYLEELCLEFYDLVEANKLEEVKEFLKDYPVPEIFFEKCYTPYWDRENKRAIIDPVITLACAGLAYDKSKSFEMMEYFENLGLKANEVCFGYNALSRYIDRDGKNKEVIEYFFKKGCTFETYNEESGSTPLHEWILCGEEVKYLEEALKLGANPNMRAIKTESEFSFTNAGETLLHRAAESDEKPIGACVEVLIKYGADVNAANCCISDIEDGKIEYYDPATPLDRANRARNVSKNIKILKKAGAKTWEELVKEYDIDTSLEEPEQIKMYEERRKDKK</sequence>
<dbReference type="InterPro" id="IPR050745">
    <property type="entry name" value="Multifunctional_regulatory"/>
</dbReference>
<dbReference type="PROSITE" id="PS50088">
    <property type="entry name" value="ANK_REPEAT"/>
    <property type="match status" value="1"/>
</dbReference>
<dbReference type="SMART" id="SM00248">
    <property type="entry name" value="ANK"/>
    <property type="match status" value="3"/>
</dbReference>
<evidence type="ECO:0000256" key="1">
    <source>
        <dbReference type="ARBA" id="ARBA00022737"/>
    </source>
</evidence>
<evidence type="ECO:0000256" key="3">
    <source>
        <dbReference type="PROSITE-ProRule" id="PRU00023"/>
    </source>
</evidence>
<dbReference type="PRINTS" id="PR01415">
    <property type="entry name" value="ANKYRIN"/>
</dbReference>
<gene>
    <name evidence="4" type="ORF">YZ36_07720</name>
</gene>
<evidence type="ECO:0000313" key="4">
    <source>
        <dbReference type="EMBL" id="EAK0451850.1"/>
    </source>
</evidence>
<dbReference type="Pfam" id="PF12796">
    <property type="entry name" value="Ank_2"/>
    <property type="match status" value="1"/>
</dbReference>
<dbReference type="RefSeq" id="WP_263683092.1">
    <property type="nucleotide sequence ID" value="NZ_JAPZIL010000015.1"/>
</dbReference>
<dbReference type="AlphaFoldDB" id="A0A825SIF9"/>
<dbReference type="InterPro" id="IPR036770">
    <property type="entry name" value="Ankyrin_rpt-contain_sf"/>
</dbReference>
<dbReference type="Proteomes" id="UP000405656">
    <property type="component" value="Unassembled WGS sequence"/>
</dbReference>
<evidence type="ECO:0000256" key="2">
    <source>
        <dbReference type="ARBA" id="ARBA00023043"/>
    </source>
</evidence>
<accession>A0A825SIF9</accession>
<proteinExistence type="predicted"/>
<protein>
    <recommendedName>
        <fullName evidence="6">Ankyrin repeat domain-containing protein</fullName>
    </recommendedName>
</protein>
<comment type="caution">
    <text evidence="4">The sequence shown here is derived from an EMBL/GenBank/DDBJ whole genome shotgun (WGS) entry which is preliminary data.</text>
</comment>
<dbReference type="PROSITE" id="PS50297">
    <property type="entry name" value="ANK_REP_REGION"/>
    <property type="match status" value="1"/>
</dbReference>
<dbReference type="Gene3D" id="1.25.40.20">
    <property type="entry name" value="Ankyrin repeat-containing domain"/>
    <property type="match status" value="1"/>
</dbReference>
<evidence type="ECO:0008006" key="6">
    <source>
        <dbReference type="Google" id="ProtNLM"/>
    </source>
</evidence>